<dbReference type="Proteomes" id="UP000663824">
    <property type="component" value="Unassembled WGS sequence"/>
</dbReference>
<keyword evidence="1" id="KW-0479">Metal-binding</keyword>
<dbReference type="InterPro" id="IPR050234">
    <property type="entry name" value="Nuclear_hormone_rcpt_NR1"/>
</dbReference>
<dbReference type="GO" id="GO:0008270">
    <property type="term" value="F:zinc ion binding"/>
    <property type="evidence" value="ECO:0007669"/>
    <property type="project" value="UniProtKB-KW"/>
</dbReference>
<keyword evidence="7" id="KW-0675">Receptor</keyword>
<accession>A0A815MKY8</accession>
<dbReference type="AlphaFoldDB" id="A0A815MKY8"/>
<evidence type="ECO:0000256" key="5">
    <source>
        <dbReference type="ARBA" id="ARBA00023125"/>
    </source>
</evidence>
<dbReference type="OrthoDB" id="9996608at2759"/>
<dbReference type="PROSITE" id="PS00031">
    <property type="entry name" value="NUCLEAR_REC_DBD_1"/>
    <property type="match status" value="1"/>
</dbReference>
<dbReference type="EMBL" id="CAJNRE010000035">
    <property type="protein sequence ID" value="CAF1907526.1"/>
    <property type="molecule type" value="Genomic_DNA"/>
</dbReference>
<dbReference type="EMBL" id="CAJNOW010005753">
    <property type="protein sequence ID" value="CAF1462233.1"/>
    <property type="molecule type" value="Genomic_DNA"/>
</dbReference>
<dbReference type="InterPro" id="IPR001628">
    <property type="entry name" value="Znf_hrmn_rcpt"/>
</dbReference>
<keyword evidence="4" id="KW-0805">Transcription regulation</keyword>
<reference evidence="10" key="1">
    <citation type="submission" date="2021-02" db="EMBL/GenBank/DDBJ databases">
        <authorList>
            <person name="Nowell W R."/>
        </authorList>
    </citation>
    <scope>NUCLEOTIDE SEQUENCE</scope>
</reference>
<keyword evidence="3" id="KW-0862">Zinc</keyword>
<dbReference type="GO" id="GO:0030154">
    <property type="term" value="P:cell differentiation"/>
    <property type="evidence" value="ECO:0007669"/>
    <property type="project" value="TreeGrafter"/>
</dbReference>
<evidence type="ECO:0000259" key="9">
    <source>
        <dbReference type="PROSITE" id="PS51030"/>
    </source>
</evidence>
<dbReference type="PRINTS" id="PR00047">
    <property type="entry name" value="STROIDFINGER"/>
</dbReference>
<organism evidence="10 13">
    <name type="scientific">Rotaria magnacalcarata</name>
    <dbReference type="NCBI Taxonomy" id="392030"/>
    <lineage>
        <taxon>Eukaryota</taxon>
        <taxon>Metazoa</taxon>
        <taxon>Spiralia</taxon>
        <taxon>Gnathifera</taxon>
        <taxon>Rotifera</taxon>
        <taxon>Eurotatoria</taxon>
        <taxon>Bdelloidea</taxon>
        <taxon>Philodinida</taxon>
        <taxon>Philodinidae</taxon>
        <taxon>Rotaria</taxon>
    </lineage>
</organism>
<evidence type="ECO:0000256" key="7">
    <source>
        <dbReference type="ARBA" id="ARBA00023170"/>
    </source>
</evidence>
<proteinExistence type="predicted"/>
<evidence type="ECO:0000256" key="4">
    <source>
        <dbReference type="ARBA" id="ARBA00023015"/>
    </source>
</evidence>
<evidence type="ECO:0000256" key="2">
    <source>
        <dbReference type="ARBA" id="ARBA00022771"/>
    </source>
</evidence>
<keyword evidence="8" id="KW-0539">Nucleus</keyword>
<dbReference type="Proteomes" id="UP000663855">
    <property type="component" value="Unassembled WGS sequence"/>
</dbReference>
<comment type="caution">
    <text evidence="10">The sequence shown here is derived from an EMBL/GenBank/DDBJ whole genome shotgun (WGS) entry which is preliminary data.</text>
</comment>
<keyword evidence="2" id="KW-0863">Zinc-finger</keyword>
<name>A0A815MKY8_9BILA</name>
<evidence type="ECO:0000313" key="11">
    <source>
        <dbReference type="EMBL" id="CAF1462233.1"/>
    </source>
</evidence>
<dbReference type="EMBL" id="CAJNOV010010798">
    <property type="protein sequence ID" value="CAF1421017.1"/>
    <property type="molecule type" value="Genomic_DNA"/>
</dbReference>
<dbReference type="GO" id="GO:0000122">
    <property type="term" value="P:negative regulation of transcription by RNA polymerase II"/>
    <property type="evidence" value="ECO:0007669"/>
    <property type="project" value="TreeGrafter"/>
</dbReference>
<dbReference type="InterPro" id="IPR013088">
    <property type="entry name" value="Znf_NHR/GATA"/>
</dbReference>
<evidence type="ECO:0000256" key="6">
    <source>
        <dbReference type="ARBA" id="ARBA00023163"/>
    </source>
</evidence>
<dbReference type="SUPFAM" id="SSF57716">
    <property type="entry name" value="Glucocorticoid receptor-like (DNA-binding domain)"/>
    <property type="match status" value="1"/>
</dbReference>
<evidence type="ECO:0000256" key="8">
    <source>
        <dbReference type="ARBA" id="ARBA00023242"/>
    </source>
</evidence>
<dbReference type="PROSITE" id="PS51030">
    <property type="entry name" value="NUCLEAR_REC_DBD_2"/>
    <property type="match status" value="1"/>
</dbReference>
<dbReference type="GO" id="GO:0000978">
    <property type="term" value="F:RNA polymerase II cis-regulatory region sequence-specific DNA binding"/>
    <property type="evidence" value="ECO:0007669"/>
    <property type="project" value="TreeGrafter"/>
</dbReference>
<feature type="domain" description="Nuclear receptor" evidence="9">
    <location>
        <begin position="7"/>
        <end position="83"/>
    </location>
</feature>
<evidence type="ECO:0000256" key="1">
    <source>
        <dbReference type="ARBA" id="ARBA00022723"/>
    </source>
</evidence>
<dbReference type="Gene3D" id="3.30.50.10">
    <property type="entry name" value="Erythroid Transcription Factor GATA-1, subunit A"/>
    <property type="match status" value="1"/>
</dbReference>
<protein>
    <recommendedName>
        <fullName evidence="9">Nuclear receptor domain-containing protein</fullName>
    </recommendedName>
</protein>
<keyword evidence="6" id="KW-0804">Transcription</keyword>
<gene>
    <name evidence="10" type="ORF">CJN711_LOCUS22993</name>
    <name evidence="11" type="ORF">KQP761_LOCUS12591</name>
    <name evidence="12" type="ORF">MBJ925_LOCUS542</name>
</gene>
<evidence type="ECO:0000313" key="10">
    <source>
        <dbReference type="EMBL" id="CAF1421017.1"/>
    </source>
</evidence>
<evidence type="ECO:0000313" key="12">
    <source>
        <dbReference type="EMBL" id="CAF1907526.1"/>
    </source>
</evidence>
<dbReference type="GO" id="GO:0004879">
    <property type="term" value="F:nuclear receptor activity"/>
    <property type="evidence" value="ECO:0007669"/>
    <property type="project" value="TreeGrafter"/>
</dbReference>
<evidence type="ECO:0000313" key="13">
    <source>
        <dbReference type="Proteomes" id="UP000663855"/>
    </source>
</evidence>
<dbReference type="PANTHER" id="PTHR24082:SF283">
    <property type="entry name" value="NUCLEAR HORMONE RECEPTOR HR96"/>
    <property type="match status" value="1"/>
</dbReference>
<dbReference type="GO" id="GO:0045944">
    <property type="term" value="P:positive regulation of transcription by RNA polymerase II"/>
    <property type="evidence" value="ECO:0007669"/>
    <property type="project" value="TreeGrafter"/>
</dbReference>
<dbReference type="Pfam" id="PF00105">
    <property type="entry name" value="zf-C4"/>
    <property type="match status" value="1"/>
</dbReference>
<sequence>MQFTQTYNTCQVCGDYALIINYGVLCCFPCRTFFRRNSLRAKKFPGCIYGGHCEINTITRKFCPPCRLLKCFTVGMSTYLIRKKVLSGKNTKLKALKDQEPFIVRIPKPSALDRSPDGNYLALNDSERVVISNVVHAYDAFSPIFEMQRTMSLLKTSASDPQYGISQAIQISLGVYNGVQSFISSTPDFKILTCAEQHSLLKRNLLGLVCGGLLCIAYESGMFDTAGNELAFSLLYGTELTQHARSICQKLNSDLILIKLLIITLAFSSNCYMVDNQENIGEDPLLLGTFRLFGSQNAYVEIIWKYLIHNYGFDRSVHIFSKLIKQFLDVFSLSMYMYANKPYHHIFLDEIVKEIETCSIYDDQCIVPLWGKQP</sequence>
<dbReference type="Proteomes" id="UP000663834">
    <property type="component" value="Unassembled WGS sequence"/>
</dbReference>
<dbReference type="PANTHER" id="PTHR24082">
    <property type="entry name" value="NUCLEAR HORMONE RECEPTOR"/>
    <property type="match status" value="1"/>
</dbReference>
<evidence type="ECO:0000256" key="3">
    <source>
        <dbReference type="ARBA" id="ARBA00022833"/>
    </source>
</evidence>
<keyword evidence="5" id="KW-0238">DNA-binding</keyword>
<dbReference type="SMART" id="SM00399">
    <property type="entry name" value="ZnF_C4"/>
    <property type="match status" value="1"/>
</dbReference>